<reference evidence="2" key="1">
    <citation type="submission" date="2020-08" db="EMBL/GenBank/DDBJ databases">
        <authorList>
            <person name="Hu Y."/>
            <person name="Nguyen S.V."/>
            <person name="Li F."/>
            <person name="Fanning S."/>
        </authorList>
    </citation>
    <scope>NUCLEOTIDE SEQUENCE</scope>
    <source>
        <strain evidence="2">SYSU D8009</strain>
    </source>
</reference>
<name>A0A9X0R2M1_9PROT</name>
<dbReference type="AlphaFoldDB" id="A0A9X0R2M1"/>
<evidence type="ECO:0000313" key="2">
    <source>
        <dbReference type="EMBL" id="MBC4018455.1"/>
    </source>
</evidence>
<organism evidence="2 3">
    <name type="scientific">Siccirubricoccus deserti</name>
    <dbReference type="NCBI Taxonomy" id="2013562"/>
    <lineage>
        <taxon>Bacteria</taxon>
        <taxon>Pseudomonadati</taxon>
        <taxon>Pseudomonadota</taxon>
        <taxon>Alphaproteobacteria</taxon>
        <taxon>Acetobacterales</taxon>
        <taxon>Roseomonadaceae</taxon>
        <taxon>Siccirubricoccus</taxon>
    </lineage>
</organism>
<evidence type="ECO:0000256" key="1">
    <source>
        <dbReference type="SAM" id="Phobius"/>
    </source>
</evidence>
<feature type="transmembrane region" description="Helical" evidence="1">
    <location>
        <begin position="89"/>
        <end position="108"/>
    </location>
</feature>
<accession>A0A9X0R2M1</accession>
<dbReference type="EMBL" id="JACOMF010000056">
    <property type="protein sequence ID" value="MBC4018455.1"/>
    <property type="molecule type" value="Genomic_DNA"/>
</dbReference>
<comment type="caution">
    <text evidence="2">The sequence shown here is derived from an EMBL/GenBank/DDBJ whole genome shotgun (WGS) entry which is preliminary data.</text>
</comment>
<protein>
    <submittedName>
        <fullName evidence="2">Uncharacterized protein</fullName>
    </submittedName>
</protein>
<proteinExistence type="predicted"/>
<feature type="transmembrane region" description="Helical" evidence="1">
    <location>
        <begin position="30"/>
        <end position="51"/>
    </location>
</feature>
<sequence length="163" mass="17040">MVRIAALAGSWSALWLIALALELAAGSMAVWLAGAYGPALVGLGVNLLVALRFAVTLRPGAVPLITRYGRHDPAGLPARAEAYTRRLTAAWAVLLGLFALAYAVQMLGFSTVSMISAAEAITCTACFLGEHLLRSRLFPEVGRATPARTLRAICQAAGARHAG</sequence>
<keyword evidence="1" id="KW-0812">Transmembrane</keyword>
<evidence type="ECO:0000313" key="3">
    <source>
        <dbReference type="Proteomes" id="UP000600101"/>
    </source>
</evidence>
<keyword evidence="1" id="KW-0472">Membrane</keyword>
<keyword evidence="1" id="KW-1133">Transmembrane helix</keyword>
<dbReference type="RefSeq" id="WP_186773208.1">
    <property type="nucleotide sequence ID" value="NZ_JACOMF010000056.1"/>
</dbReference>
<keyword evidence="3" id="KW-1185">Reference proteome</keyword>
<gene>
    <name evidence="2" type="ORF">H7965_24575</name>
</gene>
<dbReference type="Proteomes" id="UP000600101">
    <property type="component" value="Unassembled WGS sequence"/>
</dbReference>